<evidence type="ECO:0000256" key="3">
    <source>
        <dbReference type="ARBA" id="ARBA00022519"/>
    </source>
</evidence>
<keyword evidence="8" id="KW-1185">Reference proteome</keyword>
<dbReference type="AlphaFoldDB" id="A0A6M2BS56"/>
<keyword evidence="4 7" id="KW-0808">Transferase</keyword>
<organism evidence="7 8">
    <name type="scientific">Solimonas terrae</name>
    <dbReference type="NCBI Taxonomy" id="1396819"/>
    <lineage>
        <taxon>Bacteria</taxon>
        <taxon>Pseudomonadati</taxon>
        <taxon>Pseudomonadota</taxon>
        <taxon>Gammaproteobacteria</taxon>
        <taxon>Nevskiales</taxon>
        <taxon>Nevskiaceae</taxon>
        <taxon>Solimonas</taxon>
    </lineage>
</organism>
<dbReference type="GO" id="GO:0005886">
    <property type="term" value="C:plasma membrane"/>
    <property type="evidence" value="ECO:0007669"/>
    <property type="project" value="UniProtKB-SubCell"/>
</dbReference>
<dbReference type="Pfam" id="PF03279">
    <property type="entry name" value="Lip_A_acyltrans"/>
    <property type="match status" value="1"/>
</dbReference>
<dbReference type="RefSeq" id="WP_166256523.1">
    <property type="nucleotide sequence ID" value="NZ_JAAMOW010000005.1"/>
</dbReference>
<evidence type="ECO:0000256" key="5">
    <source>
        <dbReference type="ARBA" id="ARBA00023136"/>
    </source>
</evidence>
<dbReference type="PANTHER" id="PTHR30606:SF10">
    <property type="entry name" value="PHOSPHATIDYLINOSITOL MANNOSIDE ACYLTRANSFERASE"/>
    <property type="match status" value="1"/>
</dbReference>
<dbReference type="PANTHER" id="PTHR30606">
    <property type="entry name" value="LIPID A BIOSYNTHESIS LAUROYL ACYLTRANSFERASE"/>
    <property type="match status" value="1"/>
</dbReference>
<comment type="subcellular location">
    <subcellularLocation>
        <location evidence="1">Cell inner membrane</location>
    </subcellularLocation>
</comment>
<keyword evidence="2" id="KW-1003">Cell membrane</keyword>
<keyword evidence="6 7" id="KW-0012">Acyltransferase</keyword>
<evidence type="ECO:0000256" key="4">
    <source>
        <dbReference type="ARBA" id="ARBA00022679"/>
    </source>
</evidence>
<comment type="caution">
    <text evidence="7">The sequence shown here is derived from an EMBL/GenBank/DDBJ whole genome shotgun (WGS) entry which is preliminary data.</text>
</comment>
<keyword evidence="5" id="KW-0472">Membrane</keyword>
<protein>
    <submittedName>
        <fullName evidence="7">Lysophospholipid acyltransferase family protein</fullName>
    </submittedName>
</protein>
<dbReference type="InterPro" id="IPR004960">
    <property type="entry name" value="LipA_acyltrans"/>
</dbReference>
<evidence type="ECO:0000256" key="6">
    <source>
        <dbReference type="ARBA" id="ARBA00023315"/>
    </source>
</evidence>
<proteinExistence type="predicted"/>
<dbReference type="GO" id="GO:0016746">
    <property type="term" value="F:acyltransferase activity"/>
    <property type="evidence" value="ECO:0007669"/>
    <property type="project" value="UniProtKB-KW"/>
</dbReference>
<name>A0A6M2BS56_9GAMM</name>
<dbReference type="EMBL" id="JAAMOW010000005">
    <property type="protein sequence ID" value="NGY05318.1"/>
    <property type="molecule type" value="Genomic_DNA"/>
</dbReference>
<keyword evidence="3" id="KW-0997">Cell inner membrane</keyword>
<gene>
    <name evidence="7" type="ORF">G7Y85_11095</name>
</gene>
<evidence type="ECO:0000313" key="8">
    <source>
        <dbReference type="Proteomes" id="UP000472676"/>
    </source>
</evidence>
<accession>A0A6M2BS56</accession>
<sequence length="313" mass="35184">MRLLFALGRHLPLRVLHFLGDLIGGLAWCFDARRRRLALRNIELCFPERTPREQRRMAYRASQHYYKSLLEYPLIWTGDAGRVHALAVETHGRELIDHALAQGKGLIIAALHLGSFEAAIIPLSAHYPITGMYKPVTNPELDRLSREGRMRFGAKLVAIVKRHGKRAVGSELLRALKRGEIVYALPDRDPPRGQGVFAPYFGINAHSPILSARLIQATGARMLICTGERLPKGRGFIIRLSEPPAGYDSDDLGIAAEALNRGIEACVRACPEQNWWAYERFKRRPFGEYCFYKGTQQLPKPDPRPDTSVPSAS</sequence>
<dbReference type="CDD" id="cd07984">
    <property type="entry name" value="LPLAT_LABLAT-like"/>
    <property type="match status" value="1"/>
</dbReference>
<dbReference type="GO" id="GO:0009247">
    <property type="term" value="P:glycolipid biosynthetic process"/>
    <property type="evidence" value="ECO:0007669"/>
    <property type="project" value="UniProtKB-ARBA"/>
</dbReference>
<evidence type="ECO:0000313" key="7">
    <source>
        <dbReference type="EMBL" id="NGY05318.1"/>
    </source>
</evidence>
<evidence type="ECO:0000256" key="1">
    <source>
        <dbReference type="ARBA" id="ARBA00004533"/>
    </source>
</evidence>
<evidence type="ECO:0000256" key="2">
    <source>
        <dbReference type="ARBA" id="ARBA00022475"/>
    </source>
</evidence>
<dbReference type="Proteomes" id="UP000472676">
    <property type="component" value="Unassembled WGS sequence"/>
</dbReference>
<reference evidence="7 8" key="1">
    <citation type="journal article" date="2014" name="Int. J. Syst. Evol. Microbiol.">
        <title>Solimonas terrae sp. nov., isolated from soil.</title>
        <authorList>
            <person name="Kim S.J."/>
            <person name="Moon J.Y."/>
            <person name="Weon H.Y."/>
            <person name="Ahn J.H."/>
            <person name="Chen W.M."/>
            <person name="Kwon S.W."/>
        </authorList>
    </citation>
    <scope>NUCLEOTIDE SEQUENCE [LARGE SCALE GENOMIC DNA]</scope>
    <source>
        <strain evidence="7 8">KIS83-12</strain>
    </source>
</reference>
<dbReference type="PIRSF" id="PIRSF026649">
    <property type="entry name" value="MsbB"/>
    <property type="match status" value="1"/>
</dbReference>